<dbReference type="GO" id="GO:0005615">
    <property type="term" value="C:extracellular space"/>
    <property type="evidence" value="ECO:0007669"/>
    <property type="project" value="TreeGrafter"/>
</dbReference>
<dbReference type="RefSeq" id="XP_030081031.1">
    <property type="nucleotide sequence ID" value="XM_030225171.1"/>
</dbReference>
<dbReference type="InterPro" id="IPR002181">
    <property type="entry name" value="Fibrinogen_a/b/g_C_dom"/>
</dbReference>
<dbReference type="OMA" id="KTAHCEM"/>
<dbReference type="OrthoDB" id="6145874at2759"/>
<feature type="coiled-coil region" evidence="1">
    <location>
        <begin position="122"/>
        <end position="156"/>
    </location>
</feature>
<dbReference type="KEGG" id="dhe:111600330"/>
<keyword evidence="1" id="KW-0175">Coiled coil</keyword>
<keyword evidence="3" id="KW-1185">Reference proteome</keyword>
<gene>
    <name evidence="4" type="primary">LOC111600330</name>
</gene>
<evidence type="ECO:0000313" key="4">
    <source>
        <dbReference type="RefSeq" id="XP_030081031.1"/>
    </source>
</evidence>
<organism evidence="3 4">
    <name type="scientific">Drosophila hydei</name>
    <name type="common">Fruit fly</name>
    <dbReference type="NCBI Taxonomy" id="7224"/>
    <lineage>
        <taxon>Eukaryota</taxon>
        <taxon>Metazoa</taxon>
        <taxon>Ecdysozoa</taxon>
        <taxon>Arthropoda</taxon>
        <taxon>Hexapoda</taxon>
        <taxon>Insecta</taxon>
        <taxon>Pterygota</taxon>
        <taxon>Neoptera</taxon>
        <taxon>Endopterygota</taxon>
        <taxon>Diptera</taxon>
        <taxon>Brachycera</taxon>
        <taxon>Muscomorpha</taxon>
        <taxon>Ephydroidea</taxon>
        <taxon>Drosophilidae</taxon>
        <taxon>Drosophila</taxon>
    </lineage>
</organism>
<dbReference type="PROSITE" id="PS51406">
    <property type="entry name" value="FIBRINOGEN_C_2"/>
    <property type="match status" value="1"/>
</dbReference>
<accession>A0A6J2SV52</accession>
<reference evidence="4" key="1">
    <citation type="submission" date="2025-08" db="UniProtKB">
        <authorList>
            <consortium name="RefSeq"/>
        </authorList>
    </citation>
    <scope>IDENTIFICATION</scope>
    <source>
        <strain evidence="4">15085-1641.00</strain>
        <tissue evidence="4">Whole body</tissue>
    </source>
</reference>
<dbReference type="GeneID" id="111600330"/>
<dbReference type="SUPFAM" id="SSF56496">
    <property type="entry name" value="Fibrinogen C-terminal domain-like"/>
    <property type="match status" value="1"/>
</dbReference>
<evidence type="ECO:0000256" key="1">
    <source>
        <dbReference type="SAM" id="Coils"/>
    </source>
</evidence>
<evidence type="ECO:0000259" key="2">
    <source>
        <dbReference type="PROSITE" id="PS51406"/>
    </source>
</evidence>
<feature type="domain" description="Fibrinogen C-terminal" evidence="2">
    <location>
        <begin position="185"/>
        <end position="394"/>
    </location>
</feature>
<evidence type="ECO:0000313" key="3">
    <source>
        <dbReference type="Proteomes" id="UP000504633"/>
    </source>
</evidence>
<dbReference type="Proteomes" id="UP000504633">
    <property type="component" value="Unplaced"/>
</dbReference>
<sequence>MLLYLCMPADIPTVVHLTFECEARELRQYQQKKIELKDKELTANLQLIETKDKQFALQLQLIEAKDKQLALQIELLKSKDKQVNVNLESKDKQLALQLQLTEAKDKQLASQLQLIEVRDKELALQTELINSYKAKKNEMENENDKEILRLKTLIKEKDLRISDLELKSTANGAKINDLQTKQTEYMKILEGSNCLGKSIASIIKLPHIEPFLVPCDFKIAGSGWIVIQRRMDGTEDFNRNWEEYKAGFGDLQHEYFIGLEKMHLLTQSQPHELYIQLEDFNNETRYARYSDFLIGSEEESYKIIKVGDFSGNAGDSLIYHIGMKFSTKDRDNDRANNSSAILYKSGWWFNNCRSCNLNELYTTEDVGLRRRGISWNEWHLNPIKFAQMMIRAKVF</sequence>
<dbReference type="InterPro" id="IPR050373">
    <property type="entry name" value="Fibrinogen_C-term_domain"/>
</dbReference>
<dbReference type="CDD" id="cd00087">
    <property type="entry name" value="FReD"/>
    <property type="match status" value="1"/>
</dbReference>
<dbReference type="Pfam" id="PF00147">
    <property type="entry name" value="Fibrinogen_C"/>
    <property type="match status" value="1"/>
</dbReference>
<name>A0A6J2SV52_DROHY</name>
<dbReference type="Gene3D" id="3.90.215.10">
    <property type="entry name" value="Gamma Fibrinogen, chain A, domain 1"/>
    <property type="match status" value="1"/>
</dbReference>
<dbReference type="SMART" id="SM00186">
    <property type="entry name" value="FBG"/>
    <property type="match status" value="1"/>
</dbReference>
<protein>
    <submittedName>
        <fullName evidence="4">Fibrinogen-like protein 1</fullName>
    </submittedName>
</protein>
<proteinExistence type="predicted"/>
<dbReference type="AlphaFoldDB" id="A0A6J2SV52"/>
<dbReference type="PANTHER" id="PTHR19143:SF327">
    <property type="entry name" value="FI21813P1-RELATED"/>
    <property type="match status" value="1"/>
</dbReference>
<dbReference type="InterPro" id="IPR036056">
    <property type="entry name" value="Fibrinogen-like_C"/>
</dbReference>
<dbReference type="InterPro" id="IPR014716">
    <property type="entry name" value="Fibrinogen_a/b/g_C_1"/>
</dbReference>
<dbReference type="PANTHER" id="PTHR19143">
    <property type="entry name" value="FIBRINOGEN/TENASCIN/ANGIOPOEITIN"/>
    <property type="match status" value="1"/>
</dbReference>